<evidence type="ECO:0000313" key="1">
    <source>
        <dbReference type="EMBL" id="KOF69465.1"/>
    </source>
</evidence>
<dbReference type="AlphaFoldDB" id="A0A0L8FYL6"/>
<accession>A0A0L8FYL6</accession>
<organism evidence="1">
    <name type="scientific">Octopus bimaculoides</name>
    <name type="common">California two-spotted octopus</name>
    <dbReference type="NCBI Taxonomy" id="37653"/>
    <lineage>
        <taxon>Eukaryota</taxon>
        <taxon>Metazoa</taxon>
        <taxon>Spiralia</taxon>
        <taxon>Lophotrochozoa</taxon>
        <taxon>Mollusca</taxon>
        <taxon>Cephalopoda</taxon>
        <taxon>Coleoidea</taxon>
        <taxon>Octopodiformes</taxon>
        <taxon>Octopoda</taxon>
        <taxon>Incirrata</taxon>
        <taxon>Octopodidae</taxon>
        <taxon>Octopus</taxon>
    </lineage>
</organism>
<proteinExistence type="predicted"/>
<dbReference type="EMBL" id="KQ425457">
    <property type="protein sequence ID" value="KOF69465.1"/>
    <property type="molecule type" value="Genomic_DNA"/>
</dbReference>
<sequence length="64" mass="7392">MILDVVYLEHLSIERCSVLLKLFRNVRLYIRFPSSGSISNCLTIHLADTLKLYNSQTTSLYKSL</sequence>
<protein>
    <submittedName>
        <fullName evidence="1">Uncharacterized protein</fullName>
    </submittedName>
</protein>
<name>A0A0L8FYL6_OCTBM</name>
<reference evidence="1" key="1">
    <citation type="submission" date="2015-07" db="EMBL/GenBank/DDBJ databases">
        <title>MeaNS - Measles Nucleotide Surveillance Program.</title>
        <authorList>
            <person name="Tran T."/>
            <person name="Druce J."/>
        </authorList>
    </citation>
    <scope>NUCLEOTIDE SEQUENCE</scope>
    <source>
        <strain evidence="1">UCB-OBI-ISO-001</strain>
        <tissue evidence="1">Gonad</tissue>
    </source>
</reference>
<gene>
    <name evidence="1" type="ORF">OCBIM_22004866mg</name>
</gene>